<feature type="domain" description="Thioredoxin" evidence="13">
    <location>
        <begin position="1"/>
        <end position="118"/>
    </location>
</feature>
<accession>A0A7K8ZDU0</accession>
<dbReference type="PROSITE" id="PS00194">
    <property type="entry name" value="THIOREDOXIN_1"/>
    <property type="match status" value="2"/>
</dbReference>
<dbReference type="InterPro" id="IPR017937">
    <property type="entry name" value="Thioredoxin_CS"/>
</dbReference>
<organism evidence="14 15">
    <name type="scientific">Grallaria varia</name>
    <name type="common">variegated antpitta</name>
    <dbReference type="NCBI Taxonomy" id="117165"/>
    <lineage>
        <taxon>Eukaryota</taxon>
        <taxon>Metazoa</taxon>
        <taxon>Chordata</taxon>
        <taxon>Craniata</taxon>
        <taxon>Vertebrata</taxon>
        <taxon>Euteleostomi</taxon>
        <taxon>Archelosauria</taxon>
        <taxon>Archosauria</taxon>
        <taxon>Dinosauria</taxon>
        <taxon>Saurischia</taxon>
        <taxon>Theropoda</taxon>
        <taxon>Coelurosauria</taxon>
        <taxon>Aves</taxon>
        <taxon>Neognathae</taxon>
        <taxon>Neoaves</taxon>
        <taxon>Telluraves</taxon>
        <taxon>Australaves</taxon>
        <taxon>Passeriformes</taxon>
        <taxon>Formicariidae</taxon>
        <taxon>Grallaria</taxon>
    </lineage>
</organism>
<dbReference type="EC" id="5.3.4.1" evidence="5"/>
<dbReference type="GO" id="GO:0003756">
    <property type="term" value="F:protein disulfide isomerase activity"/>
    <property type="evidence" value="ECO:0007669"/>
    <property type="project" value="UniProtKB-EC"/>
</dbReference>
<keyword evidence="10 14" id="KW-0413">Isomerase</keyword>
<comment type="caution">
    <text evidence="14">The sequence shown here is derived from an EMBL/GenBank/DDBJ whole genome shotgun (WGS) entry which is preliminary data.</text>
</comment>
<dbReference type="InterPro" id="IPR036249">
    <property type="entry name" value="Thioredoxin-like_sf"/>
</dbReference>
<feature type="non-terminal residue" evidence="14">
    <location>
        <position position="1"/>
    </location>
</feature>
<dbReference type="Gene3D" id="3.40.30.10">
    <property type="entry name" value="Glutaredoxin"/>
    <property type="match status" value="2"/>
</dbReference>
<dbReference type="Proteomes" id="UP000591535">
    <property type="component" value="Unassembled WGS sequence"/>
</dbReference>
<proteinExistence type="inferred from homology"/>
<dbReference type="PANTHER" id="PTHR18929">
    <property type="entry name" value="PROTEIN DISULFIDE ISOMERASE"/>
    <property type="match status" value="1"/>
</dbReference>
<sequence>DDHSSVVKEENGVLVLNDANFDTFTADKDTVLLEFYAPWCGHCKQFAPEYEKIAKTLKENHPPIPVAKVDATVATSLASRFDVSGYPTIKILKKGQPVDYDGSRTEDAIVGKVKEVSDPNWTPPPETTLVLTQDNFEDIVNGADIILVEFYAPWCGHCKKLAPEYEKAAKELSKRTPPIPLAKVDATA</sequence>
<evidence type="ECO:0000259" key="13">
    <source>
        <dbReference type="PROSITE" id="PS51352"/>
    </source>
</evidence>
<dbReference type="GO" id="GO:0009986">
    <property type="term" value="C:cell surface"/>
    <property type="evidence" value="ECO:0007669"/>
    <property type="project" value="TreeGrafter"/>
</dbReference>
<evidence type="ECO:0000256" key="6">
    <source>
        <dbReference type="ARBA" id="ARBA00022729"/>
    </source>
</evidence>
<dbReference type="PANTHER" id="PTHR18929:SF210">
    <property type="entry name" value="PROTEIN DISULFIDE-ISOMERASE A4"/>
    <property type="match status" value="1"/>
</dbReference>
<evidence type="ECO:0000256" key="11">
    <source>
        <dbReference type="ARBA" id="ARBA00023284"/>
    </source>
</evidence>
<gene>
    <name evidence="14" type="primary">Pdia4_0</name>
    <name evidence="14" type="ORF">GRAVAR_R05473</name>
</gene>
<evidence type="ECO:0000256" key="7">
    <source>
        <dbReference type="ARBA" id="ARBA00022737"/>
    </source>
</evidence>
<name>A0A7K8ZDU0_9PASS</name>
<evidence type="ECO:0000256" key="8">
    <source>
        <dbReference type="ARBA" id="ARBA00022824"/>
    </source>
</evidence>
<reference evidence="14 15" key="1">
    <citation type="submission" date="2019-09" db="EMBL/GenBank/DDBJ databases">
        <title>Bird 10,000 Genomes (B10K) Project - Family phase.</title>
        <authorList>
            <person name="Zhang G."/>
        </authorList>
    </citation>
    <scope>NUCLEOTIDE SEQUENCE [LARGE SCALE GENOMIC DNA]</scope>
    <source>
        <strain evidence="14">B10K-DU-001-02</strain>
        <tissue evidence="14">Muscle</tissue>
    </source>
</reference>
<dbReference type="InterPro" id="IPR005788">
    <property type="entry name" value="PDI_thioredoxin-like_dom"/>
</dbReference>
<dbReference type="FunFam" id="3.40.30.10:FF:000017">
    <property type="entry name" value="Protein disulfide-isomerase A4"/>
    <property type="match status" value="1"/>
</dbReference>
<evidence type="ECO:0000256" key="4">
    <source>
        <dbReference type="ARBA" id="ARBA00006347"/>
    </source>
</evidence>
<comment type="subcellular location">
    <subcellularLocation>
        <location evidence="3">Endoplasmic reticulum lumen</location>
    </subcellularLocation>
    <subcellularLocation>
        <location evidence="2">Melanosome</location>
    </subcellularLocation>
</comment>
<keyword evidence="6" id="KW-0732">Signal</keyword>
<dbReference type="PROSITE" id="PS51352">
    <property type="entry name" value="THIOREDOXIN_2"/>
    <property type="match status" value="2"/>
</dbReference>
<dbReference type="CDD" id="cd02961">
    <property type="entry name" value="PDI_a_family"/>
    <property type="match status" value="2"/>
</dbReference>
<dbReference type="SUPFAM" id="SSF52833">
    <property type="entry name" value="Thioredoxin-like"/>
    <property type="match status" value="2"/>
</dbReference>
<feature type="domain" description="Thioredoxin" evidence="13">
    <location>
        <begin position="120"/>
        <end position="188"/>
    </location>
</feature>
<comment type="similarity">
    <text evidence="4 12">Belongs to the protein disulfide isomerase family.</text>
</comment>
<keyword evidence="8" id="KW-0256">Endoplasmic reticulum</keyword>
<evidence type="ECO:0000313" key="15">
    <source>
        <dbReference type="Proteomes" id="UP000591535"/>
    </source>
</evidence>
<dbReference type="EMBL" id="VWZG01001028">
    <property type="protein sequence ID" value="NXG14004.1"/>
    <property type="molecule type" value="Genomic_DNA"/>
</dbReference>
<evidence type="ECO:0000256" key="2">
    <source>
        <dbReference type="ARBA" id="ARBA00004223"/>
    </source>
</evidence>
<keyword evidence="9" id="KW-1015">Disulfide bond</keyword>
<dbReference type="PRINTS" id="PR00421">
    <property type="entry name" value="THIOREDOXIN"/>
</dbReference>
<dbReference type="GO" id="GO:0034976">
    <property type="term" value="P:response to endoplasmic reticulum stress"/>
    <property type="evidence" value="ECO:0007669"/>
    <property type="project" value="TreeGrafter"/>
</dbReference>
<dbReference type="Pfam" id="PF00085">
    <property type="entry name" value="Thioredoxin"/>
    <property type="match status" value="2"/>
</dbReference>
<protein>
    <recommendedName>
        <fullName evidence="5">protein disulfide-isomerase</fullName>
        <ecNumber evidence="5">5.3.4.1</ecNumber>
    </recommendedName>
</protein>
<keyword evidence="7" id="KW-0677">Repeat</keyword>
<dbReference type="InterPro" id="IPR013766">
    <property type="entry name" value="Thioredoxin_domain"/>
</dbReference>
<evidence type="ECO:0000256" key="3">
    <source>
        <dbReference type="ARBA" id="ARBA00004319"/>
    </source>
</evidence>
<dbReference type="GO" id="GO:0006457">
    <property type="term" value="P:protein folding"/>
    <property type="evidence" value="ECO:0007669"/>
    <property type="project" value="TreeGrafter"/>
</dbReference>
<evidence type="ECO:0000256" key="1">
    <source>
        <dbReference type="ARBA" id="ARBA00001182"/>
    </source>
</evidence>
<dbReference type="GO" id="GO:0005788">
    <property type="term" value="C:endoplasmic reticulum lumen"/>
    <property type="evidence" value="ECO:0007669"/>
    <property type="project" value="UniProtKB-SubCell"/>
</dbReference>
<dbReference type="NCBIfam" id="TIGR01126">
    <property type="entry name" value="pdi_dom"/>
    <property type="match status" value="1"/>
</dbReference>
<evidence type="ECO:0000256" key="10">
    <source>
        <dbReference type="ARBA" id="ARBA00023235"/>
    </source>
</evidence>
<keyword evidence="11" id="KW-0676">Redox-active center</keyword>
<evidence type="ECO:0000313" key="14">
    <source>
        <dbReference type="EMBL" id="NXG14004.1"/>
    </source>
</evidence>
<dbReference type="GO" id="GO:0042470">
    <property type="term" value="C:melanosome"/>
    <property type="evidence" value="ECO:0007669"/>
    <property type="project" value="UniProtKB-SubCell"/>
</dbReference>
<keyword evidence="15" id="KW-1185">Reference proteome</keyword>
<evidence type="ECO:0000256" key="9">
    <source>
        <dbReference type="ARBA" id="ARBA00023157"/>
    </source>
</evidence>
<comment type="catalytic activity">
    <reaction evidence="1">
        <text>Catalyzes the rearrangement of -S-S- bonds in proteins.</text>
        <dbReference type="EC" id="5.3.4.1"/>
    </reaction>
</comment>
<feature type="non-terminal residue" evidence="14">
    <location>
        <position position="188"/>
    </location>
</feature>
<evidence type="ECO:0000256" key="5">
    <source>
        <dbReference type="ARBA" id="ARBA00012723"/>
    </source>
</evidence>
<evidence type="ECO:0000256" key="12">
    <source>
        <dbReference type="RuleBase" id="RU004208"/>
    </source>
</evidence>
<dbReference type="AlphaFoldDB" id="A0A7K8ZDU0"/>